<evidence type="ECO:0000256" key="4">
    <source>
        <dbReference type="ARBA" id="ARBA00022806"/>
    </source>
</evidence>
<dbReference type="PANTHER" id="PTHR18934">
    <property type="entry name" value="ATP-DEPENDENT RNA HELICASE"/>
    <property type="match status" value="1"/>
</dbReference>
<dbReference type="SMART" id="SM00490">
    <property type="entry name" value="HELICc"/>
    <property type="match status" value="1"/>
</dbReference>
<evidence type="ECO:0008006" key="14">
    <source>
        <dbReference type="Google" id="ProtNLM"/>
    </source>
</evidence>
<dbReference type="Gene3D" id="1.20.120.1080">
    <property type="match status" value="1"/>
</dbReference>
<dbReference type="GO" id="GO:0016787">
    <property type="term" value="F:hydrolase activity"/>
    <property type="evidence" value="ECO:0007669"/>
    <property type="project" value="UniProtKB-KW"/>
</dbReference>
<dbReference type="InterPro" id="IPR036867">
    <property type="entry name" value="R3H_dom_sf"/>
</dbReference>
<protein>
    <recommendedName>
        <fullName evidence="14">RNA helicase</fullName>
    </recommendedName>
</protein>
<dbReference type="SMART" id="SM00847">
    <property type="entry name" value="HA2"/>
    <property type="match status" value="1"/>
</dbReference>
<dbReference type="InterPro" id="IPR011709">
    <property type="entry name" value="DEAD-box_helicase_OB_fold"/>
</dbReference>
<evidence type="ECO:0000256" key="5">
    <source>
        <dbReference type="ARBA" id="ARBA00022840"/>
    </source>
</evidence>
<gene>
    <name evidence="12" type="ORF">CYCCA115_LOCUS13010</name>
</gene>
<dbReference type="InterPro" id="IPR001374">
    <property type="entry name" value="R3H_dom"/>
</dbReference>
<dbReference type="PANTHER" id="PTHR18934:SF213">
    <property type="entry name" value="3'-5' RNA HELICASE YTHDC2"/>
    <property type="match status" value="1"/>
</dbReference>
<dbReference type="AlphaFoldDB" id="A0AAD2FS57"/>
<dbReference type="SUPFAM" id="SSF82708">
    <property type="entry name" value="R3H domain"/>
    <property type="match status" value="1"/>
</dbReference>
<dbReference type="GO" id="GO:0004386">
    <property type="term" value="F:helicase activity"/>
    <property type="evidence" value="ECO:0007669"/>
    <property type="project" value="UniProtKB-KW"/>
</dbReference>
<evidence type="ECO:0000259" key="9">
    <source>
        <dbReference type="PROSITE" id="PS51061"/>
    </source>
</evidence>
<name>A0AAD2FS57_9STRA</name>
<keyword evidence="2" id="KW-0547">Nucleotide-binding</keyword>
<dbReference type="Pfam" id="PF07717">
    <property type="entry name" value="OB_NTP_bind"/>
    <property type="match status" value="1"/>
</dbReference>
<dbReference type="Gene3D" id="3.40.50.300">
    <property type="entry name" value="P-loop containing nucleotide triphosphate hydrolases"/>
    <property type="match status" value="2"/>
</dbReference>
<evidence type="ECO:0000256" key="8">
    <source>
        <dbReference type="SAM" id="MobiDB-lite"/>
    </source>
</evidence>
<evidence type="ECO:0000259" key="11">
    <source>
        <dbReference type="PROSITE" id="PS51194"/>
    </source>
</evidence>
<evidence type="ECO:0000256" key="6">
    <source>
        <dbReference type="ARBA" id="ARBA00022884"/>
    </source>
</evidence>
<dbReference type="Proteomes" id="UP001295423">
    <property type="component" value="Unassembled WGS sequence"/>
</dbReference>
<dbReference type="Pfam" id="PF00270">
    <property type="entry name" value="DEAD"/>
    <property type="match status" value="1"/>
</dbReference>
<dbReference type="Pfam" id="PF00271">
    <property type="entry name" value="Helicase_C"/>
    <property type="match status" value="1"/>
</dbReference>
<organism evidence="12 13">
    <name type="scientific">Cylindrotheca closterium</name>
    <dbReference type="NCBI Taxonomy" id="2856"/>
    <lineage>
        <taxon>Eukaryota</taxon>
        <taxon>Sar</taxon>
        <taxon>Stramenopiles</taxon>
        <taxon>Ochrophyta</taxon>
        <taxon>Bacillariophyta</taxon>
        <taxon>Bacillariophyceae</taxon>
        <taxon>Bacillariophycidae</taxon>
        <taxon>Bacillariales</taxon>
        <taxon>Bacillariaceae</taxon>
        <taxon>Cylindrotheca</taxon>
    </lineage>
</organism>
<keyword evidence="5" id="KW-0067">ATP-binding</keyword>
<dbReference type="InterPro" id="IPR014001">
    <property type="entry name" value="Helicase_ATP-bd"/>
</dbReference>
<feature type="domain" description="Helicase C-terminal" evidence="11">
    <location>
        <begin position="660"/>
        <end position="832"/>
    </location>
</feature>
<feature type="compositionally biased region" description="Basic and acidic residues" evidence="8">
    <location>
        <begin position="104"/>
        <end position="116"/>
    </location>
</feature>
<feature type="compositionally biased region" description="Basic residues" evidence="8">
    <location>
        <begin position="30"/>
        <end position="51"/>
    </location>
</feature>
<proteinExistence type="predicted"/>
<dbReference type="Pfam" id="PF21010">
    <property type="entry name" value="HA2_C"/>
    <property type="match status" value="1"/>
</dbReference>
<evidence type="ECO:0000256" key="1">
    <source>
        <dbReference type="ARBA" id="ARBA00004123"/>
    </source>
</evidence>
<keyword evidence="13" id="KW-1185">Reference proteome</keyword>
<evidence type="ECO:0000256" key="2">
    <source>
        <dbReference type="ARBA" id="ARBA00022741"/>
    </source>
</evidence>
<feature type="region of interest" description="Disordered" evidence="8">
    <location>
        <begin position="1"/>
        <end position="116"/>
    </location>
</feature>
<dbReference type="PROSITE" id="PS51192">
    <property type="entry name" value="HELICASE_ATP_BIND_1"/>
    <property type="match status" value="1"/>
</dbReference>
<dbReference type="PROSITE" id="PS51194">
    <property type="entry name" value="HELICASE_CTER"/>
    <property type="match status" value="1"/>
</dbReference>
<accession>A0AAD2FS57</accession>
<evidence type="ECO:0000256" key="3">
    <source>
        <dbReference type="ARBA" id="ARBA00022801"/>
    </source>
</evidence>
<keyword evidence="7" id="KW-0539">Nucleus</keyword>
<evidence type="ECO:0000256" key="7">
    <source>
        <dbReference type="ARBA" id="ARBA00023242"/>
    </source>
</evidence>
<dbReference type="Pfam" id="PF01424">
    <property type="entry name" value="R3H"/>
    <property type="match status" value="1"/>
</dbReference>
<dbReference type="GO" id="GO:0005634">
    <property type="term" value="C:nucleus"/>
    <property type="evidence" value="ECO:0007669"/>
    <property type="project" value="UniProtKB-SubCell"/>
</dbReference>
<keyword evidence="6" id="KW-0694">RNA-binding</keyword>
<evidence type="ECO:0000313" key="12">
    <source>
        <dbReference type="EMBL" id="CAJ1951310.1"/>
    </source>
</evidence>
<dbReference type="InterPro" id="IPR001650">
    <property type="entry name" value="Helicase_C-like"/>
</dbReference>
<dbReference type="InterPro" id="IPR027417">
    <property type="entry name" value="P-loop_NTPase"/>
</dbReference>
<keyword evidence="4" id="KW-0347">Helicase</keyword>
<dbReference type="CDD" id="cd18791">
    <property type="entry name" value="SF2_C_RHA"/>
    <property type="match status" value="1"/>
</dbReference>
<feature type="compositionally biased region" description="Gly residues" evidence="8">
    <location>
        <begin position="7"/>
        <end position="29"/>
    </location>
</feature>
<dbReference type="FunFam" id="3.30.1370.50:FF:000002">
    <property type="entry name" value="Immunoglobulin mu DNA-binding protein 2"/>
    <property type="match status" value="1"/>
</dbReference>
<dbReference type="PROSITE" id="PS51061">
    <property type="entry name" value="R3H"/>
    <property type="match status" value="1"/>
</dbReference>
<dbReference type="InterPro" id="IPR007502">
    <property type="entry name" value="Helicase-assoc_dom"/>
</dbReference>
<feature type="compositionally biased region" description="Low complexity" evidence="8">
    <location>
        <begin position="55"/>
        <end position="72"/>
    </location>
</feature>
<reference evidence="12" key="1">
    <citation type="submission" date="2023-08" db="EMBL/GenBank/DDBJ databases">
        <authorList>
            <person name="Audoor S."/>
            <person name="Bilcke G."/>
        </authorList>
    </citation>
    <scope>NUCLEOTIDE SEQUENCE</scope>
</reference>
<evidence type="ECO:0000259" key="10">
    <source>
        <dbReference type="PROSITE" id="PS51192"/>
    </source>
</evidence>
<dbReference type="SMART" id="SM00393">
    <property type="entry name" value="R3H"/>
    <property type="match status" value="1"/>
</dbReference>
<dbReference type="EMBL" id="CAKOGP040001781">
    <property type="protein sequence ID" value="CAJ1951310.1"/>
    <property type="molecule type" value="Genomic_DNA"/>
</dbReference>
<dbReference type="SUPFAM" id="SSF52540">
    <property type="entry name" value="P-loop containing nucleoside triphosphate hydrolases"/>
    <property type="match status" value="1"/>
</dbReference>
<dbReference type="InterPro" id="IPR011545">
    <property type="entry name" value="DEAD/DEAH_box_helicase_dom"/>
</dbReference>
<evidence type="ECO:0000313" key="13">
    <source>
        <dbReference type="Proteomes" id="UP001295423"/>
    </source>
</evidence>
<dbReference type="Gene3D" id="3.30.1370.50">
    <property type="entry name" value="R3H-like domain"/>
    <property type="match status" value="1"/>
</dbReference>
<dbReference type="GO" id="GO:0003677">
    <property type="term" value="F:DNA binding"/>
    <property type="evidence" value="ECO:0007669"/>
    <property type="project" value="UniProtKB-ARBA"/>
</dbReference>
<feature type="domain" description="Helicase ATP-binding" evidence="10">
    <location>
        <begin position="311"/>
        <end position="474"/>
    </location>
</feature>
<dbReference type="SMART" id="SM00487">
    <property type="entry name" value="DEXDc"/>
    <property type="match status" value="1"/>
</dbReference>
<comment type="caution">
    <text evidence="12">The sequence shown here is derived from an EMBL/GenBank/DDBJ whole genome shotgun (WGS) entry which is preliminary data.</text>
</comment>
<sequence length="1200" mass="132460">MPRKKTGGGADAGGGAGGGAGTDNNGGRGRGGRGGRGRGGRGRGRGGRGRGGRGNYNSNNNNNNNNNSNATGSSVQQDRRGNNSEYNNGNRSAANKQQKPVLKNGEKGADSHTVSEGDRIRLTKILMNLREGEDTRLEFPPTLTNTERKFTHELAAQLGLVSKSTGKGENRHIVVTKRAETKKKTGDEESMPVLNIGKSGINILKQHISKFPLSKEEENESKETGSSLVNAILGKDGNDDENLSNTLNRLGLGVAKGANIVQPREKRVDLDRRRSRHAFYQQQKTANAQEYKKATASRARLPAYSRQQEIVATVAANPVVVIQGETGCGKSTQCPQFLLDANPEANIVVTQPRRISAISIAERVGQEQCLQKSVGGLIGYQVRLEAASSNDTQLLFLTPGVLLRKLQSSPRLAEYTHIVIDEVHERDKYTEFLMITLRDLLPQRPDLRLVLMSATLQTDILMGYFTKSDHPYYQQHPPVKLEIEGRTFPVQEFFLEHILQMTEYIDPKTLDQEADAPMSMDELELELAKLMAPQQPKPLADESNNALRAMLGGDVDGSFGLSGAGADGDSVDQAYNMDAFEEYDVEETAELDEYNVADRPASDDAMPEKESVAIDESQLWDGIGTYEKGPVQDVALEDKLLDRYQMMHDDETVDTMLLLEVLHYIIKSSKGDGAILVFLPGWMEISEFSLLLESNAPFHNQNRYLILPLHSGIPSSAQRKVLQHPPKGVRKIVLSTNIAETSLTIDDVSFVVDTGRAKEKDYDPHLKTSTLQATWISKASAKQRKGRAGRTKAGVCFHLFSSRRHDSMREFVESELLRTPLEEMCLMTKKLGLASGGYEDPDGIPAFLGKAISAPHEKSVSNAIELLVDLGAMLPETNDLTDLGYCLSVLSLEPRVGKMVIWSYLLGCARATSQMAVAMSYKSPFVLPPQHQRQDAEKRQVFLSKNSESDQVTVFNALMEYDRSRKQSNAQGREFCRRNFLNGATIQMISDLRRNISRELDSLQFANPMDTNGFHNRHHKEEALWQAAISAGLYPNVATRKMGEVNFSTMTNRKAKIHVSSVNSVKGQPLNAKCQVPEGEVEFVCFGDMVKGNRHFTMSQTTHLASPLPLLLLCGVSLSVRPDTSDDRSSILNLDDWVIFRCRSDVASGLVMLRKRLEAAFLHAISEPSLGTDHLTEVEIDALETVGFVLKSAHRSTSVR</sequence>
<dbReference type="GO" id="GO:0003723">
    <property type="term" value="F:RNA binding"/>
    <property type="evidence" value="ECO:0007669"/>
    <property type="project" value="UniProtKB-KW"/>
</dbReference>
<comment type="subcellular location">
    <subcellularLocation>
        <location evidence="1">Nucleus</location>
    </subcellularLocation>
</comment>
<dbReference type="GO" id="GO:0005524">
    <property type="term" value="F:ATP binding"/>
    <property type="evidence" value="ECO:0007669"/>
    <property type="project" value="UniProtKB-KW"/>
</dbReference>
<dbReference type="CDD" id="cd17917">
    <property type="entry name" value="DEXHc_RHA-like"/>
    <property type="match status" value="1"/>
</dbReference>
<feature type="compositionally biased region" description="Polar residues" evidence="8">
    <location>
        <begin position="83"/>
        <end position="98"/>
    </location>
</feature>
<feature type="domain" description="R3H" evidence="9">
    <location>
        <begin position="116"/>
        <end position="179"/>
    </location>
</feature>
<keyword evidence="3" id="KW-0378">Hydrolase</keyword>